<dbReference type="InterPro" id="IPR050662">
    <property type="entry name" value="Sec-metab_biosynth-thioest"/>
</dbReference>
<feature type="domain" description="Metallo-beta-lactamase" evidence="1">
    <location>
        <begin position="42"/>
        <end position="255"/>
    </location>
</feature>
<organism evidence="2 3">
    <name type="scientific">Rugosimonospora acidiphila</name>
    <dbReference type="NCBI Taxonomy" id="556531"/>
    <lineage>
        <taxon>Bacteria</taxon>
        <taxon>Bacillati</taxon>
        <taxon>Actinomycetota</taxon>
        <taxon>Actinomycetes</taxon>
        <taxon>Micromonosporales</taxon>
        <taxon>Micromonosporaceae</taxon>
        <taxon>Rugosimonospora</taxon>
    </lineage>
</organism>
<dbReference type="PANTHER" id="PTHR23131">
    <property type="entry name" value="ENDORIBONUCLEASE LACTB2"/>
    <property type="match status" value="1"/>
</dbReference>
<dbReference type="Gene3D" id="1.10.10.10">
    <property type="entry name" value="Winged helix-like DNA-binding domain superfamily/Winged helix DNA-binding domain"/>
    <property type="match status" value="1"/>
</dbReference>
<evidence type="ECO:0000313" key="3">
    <source>
        <dbReference type="Proteomes" id="UP001501570"/>
    </source>
</evidence>
<evidence type="ECO:0000313" key="2">
    <source>
        <dbReference type="EMBL" id="GAA5195832.1"/>
    </source>
</evidence>
<dbReference type="InterPro" id="IPR036388">
    <property type="entry name" value="WH-like_DNA-bd_sf"/>
</dbReference>
<protein>
    <submittedName>
        <fullName evidence="2">MBL fold metallo-hydrolase</fullName>
    </submittedName>
</protein>
<dbReference type="RefSeq" id="WP_345635838.1">
    <property type="nucleotide sequence ID" value="NZ_BAABJQ010000025.1"/>
</dbReference>
<dbReference type="SMART" id="SM00849">
    <property type="entry name" value="Lactamase_B"/>
    <property type="match status" value="1"/>
</dbReference>
<dbReference type="PANTHER" id="PTHR23131:SF4">
    <property type="entry name" value="METALLO-BETA-LACTAMASE SUPERFAMILY POTEIN"/>
    <property type="match status" value="1"/>
</dbReference>
<gene>
    <name evidence="2" type="ORF">GCM10023322_63340</name>
</gene>
<dbReference type="EMBL" id="BAABJQ010000025">
    <property type="protein sequence ID" value="GAA5195832.1"/>
    <property type="molecule type" value="Genomic_DNA"/>
</dbReference>
<sequence>MIEITGVRQVQAWRDRVMPPVERVAGGVWSIPVPLPDTPLRYVLVYLLELPDGVAIIDAGWDSDDAWQALLTGIDQTGHSITEVRAVLVTHVHRDHYGLAGRVREASGAWLAMHHQEAATLPRRQGTAAALVADSRLWLRRCGAPDDEVPGLLGTPELYEPLLAMPEPDILLSDGDKVDLPDWDLRTVWTPGHTAGHVCFYDPTRELLFTGDHVLPRISPNISVHPGSPGNPLEAFLRSLATVGELPVAEVLPAHEYRFRGLADRVEDLVAHHESRLTQLTALVADRPGQTTWQLAAGLTWSRDWSQIQGFIRRFAVGETLAHLVLLEHRHTIARIGSMPDRWALAA</sequence>
<name>A0ABP9SID7_9ACTN</name>
<dbReference type="Proteomes" id="UP001501570">
    <property type="component" value="Unassembled WGS sequence"/>
</dbReference>
<dbReference type="Gene3D" id="3.60.15.10">
    <property type="entry name" value="Ribonuclease Z/Hydroxyacylglutathione hydrolase-like"/>
    <property type="match status" value="1"/>
</dbReference>
<keyword evidence="3" id="KW-1185">Reference proteome</keyword>
<dbReference type="InterPro" id="IPR001279">
    <property type="entry name" value="Metallo-B-lactamas"/>
</dbReference>
<dbReference type="SUPFAM" id="SSF56281">
    <property type="entry name" value="Metallo-hydrolase/oxidoreductase"/>
    <property type="match status" value="1"/>
</dbReference>
<comment type="caution">
    <text evidence="2">The sequence shown here is derived from an EMBL/GenBank/DDBJ whole genome shotgun (WGS) entry which is preliminary data.</text>
</comment>
<reference evidence="3" key="1">
    <citation type="journal article" date="2019" name="Int. J. Syst. Evol. Microbiol.">
        <title>The Global Catalogue of Microorganisms (GCM) 10K type strain sequencing project: providing services to taxonomists for standard genome sequencing and annotation.</title>
        <authorList>
            <consortium name="The Broad Institute Genomics Platform"/>
            <consortium name="The Broad Institute Genome Sequencing Center for Infectious Disease"/>
            <person name="Wu L."/>
            <person name="Ma J."/>
        </authorList>
    </citation>
    <scope>NUCLEOTIDE SEQUENCE [LARGE SCALE GENOMIC DNA]</scope>
    <source>
        <strain evidence="3">JCM 18304</strain>
    </source>
</reference>
<accession>A0ABP9SID7</accession>
<proteinExistence type="predicted"/>
<dbReference type="Pfam" id="PF00753">
    <property type="entry name" value="Lactamase_B"/>
    <property type="match status" value="1"/>
</dbReference>
<evidence type="ECO:0000259" key="1">
    <source>
        <dbReference type="SMART" id="SM00849"/>
    </source>
</evidence>
<dbReference type="InterPro" id="IPR036866">
    <property type="entry name" value="RibonucZ/Hydroxyglut_hydro"/>
</dbReference>